<keyword evidence="7" id="KW-0227">DNA damage</keyword>
<dbReference type="OrthoDB" id="9767858at2"/>
<evidence type="ECO:0000256" key="5">
    <source>
        <dbReference type="ARBA" id="ARBA00022723"/>
    </source>
</evidence>
<dbReference type="GO" id="GO:0006310">
    <property type="term" value="P:DNA recombination"/>
    <property type="evidence" value="ECO:0007669"/>
    <property type="project" value="UniProtKB-KW"/>
</dbReference>
<organism evidence="15 16">
    <name type="scientific">Stieleria bergensis</name>
    <dbReference type="NCBI Taxonomy" id="2528025"/>
    <lineage>
        <taxon>Bacteria</taxon>
        <taxon>Pseudomonadati</taxon>
        <taxon>Planctomycetota</taxon>
        <taxon>Planctomycetia</taxon>
        <taxon>Pirellulales</taxon>
        <taxon>Pirellulaceae</taxon>
        <taxon>Stieleria</taxon>
    </lineage>
</organism>
<dbReference type="Pfam" id="PF01068">
    <property type="entry name" value="DNA_ligase_A_M"/>
    <property type="match status" value="1"/>
</dbReference>
<dbReference type="Gene3D" id="1.10.3260.10">
    <property type="entry name" value="DNA ligase, ATP-dependent, N-terminal domain"/>
    <property type="match status" value="1"/>
</dbReference>
<accession>A0A517T2Y4</accession>
<dbReference type="GO" id="GO:0003677">
    <property type="term" value="F:DNA binding"/>
    <property type="evidence" value="ECO:0007669"/>
    <property type="project" value="InterPro"/>
</dbReference>
<keyword evidence="16" id="KW-1185">Reference proteome</keyword>
<dbReference type="InterPro" id="IPR012309">
    <property type="entry name" value="DNA_ligase_ATP-dep_C"/>
</dbReference>
<dbReference type="InterPro" id="IPR012308">
    <property type="entry name" value="DNA_ligase_ATP-dep_N"/>
</dbReference>
<dbReference type="GO" id="GO:0003910">
    <property type="term" value="F:DNA ligase (ATP) activity"/>
    <property type="evidence" value="ECO:0007669"/>
    <property type="project" value="UniProtKB-EC"/>
</dbReference>
<keyword evidence="4" id="KW-0235">DNA replication</keyword>
<dbReference type="SUPFAM" id="SSF56091">
    <property type="entry name" value="DNA ligase/mRNA capping enzyme, catalytic domain"/>
    <property type="match status" value="1"/>
</dbReference>
<evidence type="ECO:0000256" key="10">
    <source>
        <dbReference type="ARBA" id="ARBA00023172"/>
    </source>
</evidence>
<dbReference type="Pfam" id="PF04679">
    <property type="entry name" value="DNA_ligase_A_C"/>
    <property type="match status" value="1"/>
</dbReference>
<dbReference type="Pfam" id="PF04675">
    <property type="entry name" value="DNA_ligase_A_N"/>
    <property type="match status" value="1"/>
</dbReference>
<dbReference type="InterPro" id="IPR012340">
    <property type="entry name" value="NA-bd_OB-fold"/>
</dbReference>
<evidence type="ECO:0000256" key="2">
    <source>
        <dbReference type="ARBA" id="ARBA00022598"/>
    </source>
</evidence>
<protein>
    <recommendedName>
        <fullName evidence="1">DNA ligase (ATP)</fullName>
        <ecNumber evidence="1">6.5.1.1</ecNumber>
    </recommendedName>
</protein>
<dbReference type="Gene3D" id="3.30.470.30">
    <property type="entry name" value="DNA ligase/mRNA capping enzyme"/>
    <property type="match status" value="1"/>
</dbReference>
<feature type="domain" description="ATP-dependent DNA ligase family profile" evidence="14">
    <location>
        <begin position="307"/>
        <end position="437"/>
    </location>
</feature>
<dbReference type="NCBIfam" id="TIGR04120">
    <property type="entry name" value="DNA_lig_bact"/>
    <property type="match status" value="1"/>
</dbReference>
<dbReference type="NCBIfam" id="NF006701">
    <property type="entry name" value="PRK09247.1"/>
    <property type="match status" value="1"/>
</dbReference>
<dbReference type="PANTHER" id="PTHR45674">
    <property type="entry name" value="DNA LIGASE 1/3 FAMILY MEMBER"/>
    <property type="match status" value="1"/>
</dbReference>
<dbReference type="GO" id="GO:0051301">
    <property type="term" value="P:cell division"/>
    <property type="evidence" value="ECO:0007669"/>
    <property type="project" value="UniProtKB-KW"/>
</dbReference>
<evidence type="ECO:0000256" key="12">
    <source>
        <dbReference type="ARBA" id="ARBA00023306"/>
    </source>
</evidence>
<proteinExistence type="predicted"/>
<dbReference type="GO" id="GO:0006260">
    <property type="term" value="P:DNA replication"/>
    <property type="evidence" value="ECO:0007669"/>
    <property type="project" value="UniProtKB-KW"/>
</dbReference>
<dbReference type="SUPFAM" id="SSF50249">
    <property type="entry name" value="Nucleic acid-binding proteins"/>
    <property type="match status" value="1"/>
</dbReference>
<dbReference type="SUPFAM" id="SSF117018">
    <property type="entry name" value="ATP-dependent DNA ligase DNA-binding domain"/>
    <property type="match status" value="1"/>
</dbReference>
<keyword evidence="3" id="KW-0132">Cell division</keyword>
<evidence type="ECO:0000256" key="8">
    <source>
        <dbReference type="ARBA" id="ARBA00022840"/>
    </source>
</evidence>
<dbReference type="CDD" id="cd07897">
    <property type="entry name" value="Adenylation_DNA_ligase_Bac1"/>
    <property type="match status" value="1"/>
</dbReference>
<dbReference type="GO" id="GO:0046872">
    <property type="term" value="F:metal ion binding"/>
    <property type="evidence" value="ECO:0007669"/>
    <property type="project" value="UniProtKB-KW"/>
</dbReference>
<dbReference type="InterPro" id="IPR016059">
    <property type="entry name" value="DNA_ligase_ATP-dep_CS"/>
</dbReference>
<dbReference type="InterPro" id="IPR050191">
    <property type="entry name" value="ATP-dep_DNA_ligase"/>
</dbReference>
<keyword evidence="5" id="KW-0479">Metal-binding</keyword>
<dbReference type="EMBL" id="CP036272">
    <property type="protein sequence ID" value="QDT62681.1"/>
    <property type="molecule type" value="Genomic_DNA"/>
</dbReference>
<evidence type="ECO:0000256" key="9">
    <source>
        <dbReference type="ARBA" id="ARBA00022842"/>
    </source>
</evidence>
<dbReference type="Gene3D" id="2.40.50.140">
    <property type="entry name" value="Nucleic acid-binding proteins"/>
    <property type="match status" value="1"/>
</dbReference>
<keyword evidence="6" id="KW-0547">Nucleotide-binding</keyword>
<keyword evidence="9" id="KW-0460">Magnesium</keyword>
<evidence type="ECO:0000259" key="14">
    <source>
        <dbReference type="PROSITE" id="PS50160"/>
    </source>
</evidence>
<dbReference type="PROSITE" id="PS50160">
    <property type="entry name" value="DNA_LIGASE_A3"/>
    <property type="match status" value="1"/>
</dbReference>
<keyword evidence="8" id="KW-0067">ATP-binding</keyword>
<evidence type="ECO:0000256" key="7">
    <source>
        <dbReference type="ARBA" id="ARBA00022763"/>
    </source>
</evidence>
<dbReference type="PROSITE" id="PS00697">
    <property type="entry name" value="DNA_LIGASE_A1"/>
    <property type="match status" value="1"/>
</dbReference>
<evidence type="ECO:0000256" key="13">
    <source>
        <dbReference type="ARBA" id="ARBA00034003"/>
    </source>
</evidence>
<dbReference type="InterPro" id="IPR026333">
    <property type="entry name" value="ATP_dep_DNA_lig_pp_1105_fam"/>
</dbReference>
<name>A0A517T2Y4_9BACT</name>
<keyword evidence="12" id="KW-0131">Cell cycle</keyword>
<dbReference type="CDD" id="cd07972">
    <property type="entry name" value="OBF_DNA_ligase_Arch_LigB"/>
    <property type="match status" value="1"/>
</dbReference>
<evidence type="ECO:0000256" key="3">
    <source>
        <dbReference type="ARBA" id="ARBA00022618"/>
    </source>
</evidence>
<evidence type="ECO:0000313" key="15">
    <source>
        <dbReference type="EMBL" id="QDT62681.1"/>
    </source>
</evidence>
<keyword evidence="2 15" id="KW-0436">Ligase</keyword>
<keyword evidence="10" id="KW-0233">DNA recombination</keyword>
<evidence type="ECO:0000256" key="11">
    <source>
        <dbReference type="ARBA" id="ARBA00023204"/>
    </source>
</evidence>
<reference evidence="15 16" key="1">
    <citation type="submission" date="2019-02" db="EMBL/GenBank/DDBJ databases">
        <title>Deep-cultivation of Planctomycetes and their phenomic and genomic characterization uncovers novel biology.</title>
        <authorList>
            <person name="Wiegand S."/>
            <person name="Jogler M."/>
            <person name="Boedeker C."/>
            <person name="Pinto D."/>
            <person name="Vollmers J."/>
            <person name="Rivas-Marin E."/>
            <person name="Kohn T."/>
            <person name="Peeters S.H."/>
            <person name="Heuer A."/>
            <person name="Rast P."/>
            <person name="Oberbeckmann S."/>
            <person name="Bunk B."/>
            <person name="Jeske O."/>
            <person name="Meyerdierks A."/>
            <person name="Storesund J.E."/>
            <person name="Kallscheuer N."/>
            <person name="Luecker S."/>
            <person name="Lage O.M."/>
            <person name="Pohl T."/>
            <person name="Merkel B.J."/>
            <person name="Hornburger P."/>
            <person name="Mueller R.-W."/>
            <person name="Bruemmer F."/>
            <person name="Labrenz M."/>
            <person name="Spormann A.M."/>
            <person name="Op den Camp H."/>
            <person name="Overmann J."/>
            <person name="Amann R."/>
            <person name="Jetten M.S.M."/>
            <person name="Mascher T."/>
            <person name="Medema M.H."/>
            <person name="Devos D.P."/>
            <person name="Kaster A.-K."/>
            <person name="Ovreas L."/>
            <person name="Rohde M."/>
            <person name="Galperin M.Y."/>
            <person name="Jogler C."/>
        </authorList>
    </citation>
    <scope>NUCLEOTIDE SEQUENCE [LARGE SCALE GENOMIC DNA]</scope>
    <source>
        <strain evidence="15 16">SV_7m_r</strain>
    </source>
</reference>
<dbReference type="GO" id="GO:0006281">
    <property type="term" value="P:DNA repair"/>
    <property type="evidence" value="ECO:0007669"/>
    <property type="project" value="UniProtKB-KW"/>
</dbReference>
<evidence type="ECO:0000256" key="6">
    <source>
        <dbReference type="ARBA" id="ARBA00022741"/>
    </source>
</evidence>
<dbReference type="InterPro" id="IPR012310">
    <property type="entry name" value="DNA_ligase_ATP-dep_cent"/>
</dbReference>
<sequence>MIHFAELYTRLDRTTKTNQKISALIHYFEAADPADAAWATYFLSGNRLGRVIATQLVRTWAAEEADIPAWLFEESYQTVGDLAETVALVVPDGNHHYSKSLAECVCEDLLPMRDLPEADQRSRTLQIWRNTTKQVRFVFMKLLTGGFRVGVSKRLLIRALSKHSGVNTEVIAHRLMGTWESTAESFLRLVDPDEGDSVASRPYPFCLAHAVDNKRSIEQLGEHNEYAAEWKWDGIRGQLIRRQGQTFLWSRGEILMENTWPEIEAAAASLPDGTVLDGEILAAATVGDVLPFDQLQRRIGKKRVGKKLLKEVPVVFHAFDLLEREGEDIRLEPFASRRKKLEALLRKVDPPNLRITQLMQQTAWDQLAKIRETSRQHHAEGLMLKRLDASYSVGRVTGTWWKWKVDPHTIDGVLIYGQKGHGRRANLFSDYTFAVWDGDALVPFAKAYSGLSDQEIRQVDRFIRQNTSESFGPVRSVTPTLVMEIAFEGLRISKRHKSGVATRFPRIVRWRHDKQPSDASSLAELKALLDSPTEPIEQP</sequence>
<dbReference type="EC" id="6.5.1.1" evidence="1"/>
<comment type="catalytic activity">
    <reaction evidence="13">
        <text>ATP + (deoxyribonucleotide)n-3'-hydroxyl + 5'-phospho-(deoxyribonucleotide)m = (deoxyribonucleotide)n+m + AMP + diphosphate.</text>
        <dbReference type="EC" id="6.5.1.1"/>
    </reaction>
</comment>
<dbReference type="Proteomes" id="UP000315003">
    <property type="component" value="Chromosome"/>
</dbReference>
<gene>
    <name evidence="15" type="primary">ykoU</name>
    <name evidence="15" type="ORF">SV7mr_52310</name>
</gene>
<dbReference type="RefSeq" id="WP_145277596.1">
    <property type="nucleotide sequence ID" value="NZ_CP036272.1"/>
</dbReference>
<evidence type="ECO:0000256" key="1">
    <source>
        <dbReference type="ARBA" id="ARBA00012727"/>
    </source>
</evidence>
<dbReference type="InterPro" id="IPR036599">
    <property type="entry name" value="DNA_ligase_N_sf"/>
</dbReference>
<dbReference type="AlphaFoldDB" id="A0A517T2Y4"/>
<dbReference type="GO" id="GO:0005524">
    <property type="term" value="F:ATP binding"/>
    <property type="evidence" value="ECO:0007669"/>
    <property type="project" value="UniProtKB-KW"/>
</dbReference>
<evidence type="ECO:0000256" key="4">
    <source>
        <dbReference type="ARBA" id="ARBA00022705"/>
    </source>
</evidence>
<evidence type="ECO:0000313" key="16">
    <source>
        <dbReference type="Proteomes" id="UP000315003"/>
    </source>
</evidence>
<keyword evidence="11" id="KW-0234">DNA repair</keyword>
<dbReference type="PANTHER" id="PTHR45674:SF13">
    <property type="entry name" value="DNA LIGASE-RELATED"/>
    <property type="match status" value="1"/>
</dbReference>